<name>A0AAN7T626_9EURO</name>
<comment type="caution">
    <text evidence="10">The sequence shown here is derived from an EMBL/GenBank/DDBJ whole genome shotgun (WGS) entry which is preliminary data.</text>
</comment>
<feature type="compositionally biased region" description="Polar residues" evidence="8">
    <location>
        <begin position="34"/>
        <end position="43"/>
    </location>
</feature>
<evidence type="ECO:0000256" key="4">
    <source>
        <dbReference type="ARBA" id="ARBA00023004"/>
    </source>
</evidence>
<dbReference type="Pfam" id="PF09243">
    <property type="entry name" value="Rsm22"/>
    <property type="match status" value="1"/>
</dbReference>
<dbReference type="SUPFAM" id="SSF53335">
    <property type="entry name" value="S-adenosyl-L-methionine-dependent methyltransferases"/>
    <property type="match status" value="1"/>
</dbReference>
<feature type="compositionally biased region" description="Basic residues" evidence="8">
    <location>
        <begin position="1204"/>
        <end position="1216"/>
    </location>
</feature>
<feature type="region of interest" description="Disordered" evidence="8">
    <location>
        <begin position="1"/>
        <end position="22"/>
    </location>
</feature>
<dbReference type="GO" id="GO:0003735">
    <property type="term" value="F:structural constituent of ribosome"/>
    <property type="evidence" value="ECO:0007669"/>
    <property type="project" value="TreeGrafter"/>
</dbReference>
<dbReference type="SUPFAM" id="SSF53474">
    <property type="entry name" value="alpha/beta-Hydrolases"/>
    <property type="match status" value="1"/>
</dbReference>
<dbReference type="PANTHER" id="PTHR13184:SF5">
    <property type="entry name" value="METHYLTRANSFERASE-LIKE PROTEIN 17, MITOCHONDRIAL"/>
    <property type="match status" value="1"/>
</dbReference>
<dbReference type="GO" id="GO:0005763">
    <property type="term" value="C:mitochondrial small ribosomal subunit"/>
    <property type="evidence" value="ECO:0007669"/>
    <property type="project" value="TreeGrafter"/>
</dbReference>
<feature type="domain" description="AB hydrolase-1" evidence="9">
    <location>
        <begin position="174"/>
        <end position="240"/>
    </location>
</feature>
<feature type="compositionally biased region" description="Low complexity" evidence="8">
    <location>
        <begin position="1237"/>
        <end position="1251"/>
    </location>
</feature>
<evidence type="ECO:0000313" key="11">
    <source>
        <dbReference type="Proteomes" id="UP001309876"/>
    </source>
</evidence>
<keyword evidence="4" id="KW-0408">Iron</keyword>
<evidence type="ECO:0000256" key="5">
    <source>
        <dbReference type="ARBA" id="ARBA00023014"/>
    </source>
</evidence>
<keyword evidence="10" id="KW-0687">Ribonucleoprotein</keyword>
<comment type="function">
    <text evidence="7">Mitochondrial ribosome (mitoribosome) assembly factor. Binds at the interface of the head and body domains of the mitochondrial small ribosomal subunit (mt-SSU), occluding the mRNA channel and preventing compaction of the head domain towards the body. Probable inactive methyltransferase: retains the characteristic folding and ability to bind S-adenosyl-L-methionine, but it probably lost its methyltransferase activity.</text>
</comment>
<evidence type="ECO:0000256" key="2">
    <source>
        <dbReference type="ARBA" id="ARBA00022723"/>
    </source>
</evidence>
<keyword evidence="3" id="KW-0809">Transit peptide</keyword>
<organism evidence="10 11">
    <name type="scientific">Lithohypha guttulata</name>
    <dbReference type="NCBI Taxonomy" id="1690604"/>
    <lineage>
        <taxon>Eukaryota</taxon>
        <taxon>Fungi</taxon>
        <taxon>Dikarya</taxon>
        <taxon>Ascomycota</taxon>
        <taxon>Pezizomycotina</taxon>
        <taxon>Eurotiomycetes</taxon>
        <taxon>Chaetothyriomycetidae</taxon>
        <taxon>Chaetothyriales</taxon>
        <taxon>Trichomeriaceae</taxon>
        <taxon>Lithohypha</taxon>
    </lineage>
</organism>
<proteinExistence type="predicted"/>
<dbReference type="InterPro" id="IPR029063">
    <property type="entry name" value="SAM-dependent_MTases_sf"/>
</dbReference>
<dbReference type="InterPro" id="IPR000073">
    <property type="entry name" value="AB_hydrolase_1"/>
</dbReference>
<keyword evidence="11" id="KW-1185">Reference proteome</keyword>
<feature type="region of interest" description="Disordered" evidence="8">
    <location>
        <begin position="34"/>
        <end position="53"/>
    </location>
</feature>
<dbReference type="GO" id="GO:0051536">
    <property type="term" value="F:iron-sulfur cluster binding"/>
    <property type="evidence" value="ECO:0007669"/>
    <property type="project" value="UniProtKB-KW"/>
</dbReference>
<dbReference type="GO" id="GO:0006412">
    <property type="term" value="P:translation"/>
    <property type="evidence" value="ECO:0007669"/>
    <property type="project" value="InterPro"/>
</dbReference>
<feature type="region of interest" description="Disordered" evidence="8">
    <location>
        <begin position="550"/>
        <end position="585"/>
    </location>
</feature>
<dbReference type="InterPro" id="IPR029058">
    <property type="entry name" value="AB_hydrolase_fold"/>
</dbReference>
<evidence type="ECO:0000313" key="10">
    <source>
        <dbReference type="EMBL" id="KAK5090893.1"/>
    </source>
</evidence>
<dbReference type="GO" id="GO:0046872">
    <property type="term" value="F:metal ion binding"/>
    <property type="evidence" value="ECO:0007669"/>
    <property type="project" value="UniProtKB-KW"/>
</dbReference>
<protein>
    <submittedName>
        <fullName evidence="10">37S ribosomal protein S22</fullName>
    </submittedName>
</protein>
<keyword evidence="10" id="KW-0689">Ribosomal protein</keyword>
<dbReference type="InterPro" id="IPR052571">
    <property type="entry name" value="Mt_RNA_Methyltransferase"/>
</dbReference>
<keyword evidence="2" id="KW-0479">Metal-binding</keyword>
<dbReference type="EMBL" id="JAVRRJ010000001">
    <property type="protein sequence ID" value="KAK5090893.1"/>
    <property type="molecule type" value="Genomic_DNA"/>
</dbReference>
<feature type="region of interest" description="Disordered" evidence="8">
    <location>
        <begin position="1127"/>
        <end position="1147"/>
    </location>
</feature>
<dbReference type="InterPro" id="IPR015324">
    <property type="entry name" value="Ribosomal_Rsm22-like"/>
</dbReference>
<dbReference type="Proteomes" id="UP001309876">
    <property type="component" value="Unassembled WGS sequence"/>
</dbReference>
<comment type="subcellular location">
    <subcellularLocation>
        <location evidence="1">Mitochondrion</location>
    </subcellularLocation>
</comment>
<feature type="region of interest" description="Disordered" evidence="8">
    <location>
        <begin position="1201"/>
        <end position="1340"/>
    </location>
</feature>
<evidence type="ECO:0000259" key="9">
    <source>
        <dbReference type="Pfam" id="PF00561"/>
    </source>
</evidence>
<dbReference type="GO" id="GO:0008168">
    <property type="term" value="F:methyltransferase activity"/>
    <property type="evidence" value="ECO:0007669"/>
    <property type="project" value="InterPro"/>
</dbReference>
<accession>A0AAN7T626</accession>
<dbReference type="Gene3D" id="3.40.50.1820">
    <property type="entry name" value="alpha/beta hydrolase"/>
    <property type="match status" value="1"/>
</dbReference>
<dbReference type="Pfam" id="PF00561">
    <property type="entry name" value="Abhydrolase_1"/>
    <property type="match status" value="1"/>
</dbReference>
<keyword evidence="5" id="KW-0411">Iron-sulfur</keyword>
<evidence type="ECO:0000256" key="6">
    <source>
        <dbReference type="ARBA" id="ARBA00023128"/>
    </source>
</evidence>
<sequence>MTIDRTALTPSTAPTTGPLKPLTAKELHAHPAYSTNDWSSRIPPTSKGHASINVRSERPGGLFKMYYELHGQGPIKLVWIMGLGAYRTAWKRQSKYFGHDRGDKYTCLVFDNRGVGLSEKPWSRYTTREMAADLVELLGHLGWLEKEYVEKVMNGLYMNRGAAENIMGRRQEKRHLNVIGVSMGGMIAQEVAMLIPERIQSLFLVSTASRIVRTVPFVENLRQRINMFVPKDIDVQLEEIAHRLFSKDFLQQPDKENDDPKLNFPTNRDRFAASELEKRQDKDGFTKKGFVLQAIAAGWHHKSASQLKEIVQKVGADRICVMHGSLDNMITFRHFEIFKEEMASNKPCTIRHIPFSVPNSLAAHPPRCATHAYRRPYTVDNQKQASVEQTGNEETPADDVDVVLEDELLAIQDAAIAELEAKLGKTLQEAIEQDQFAQRLLALQGSVYDVTAQEEPDVDPAEVPLVMLRLRGASDAEVAREARTIYGDYLRSDTLRPDELSHYKRLYGDPLVHPDEEEAYEEYEEEEEEIDQVPENVLFDQAGTEVPYRLESEEETPADIANQAKVGKPSQREDSSSTSRVQRPVDVARAGEVARILEADLVDEDVDDLDEEFEESEDSRSHPLTALGRFATYPKTTFLPKETFVQPVEKVLKDYSNKHLKEACERTFGGPGLPDSPLTPRSARARQQLPLPIEASDNAMGQMEANAFITSIMPPTYASISATLVETRKRLGSSWLNKVLAKPGGPRVLDAGSGGVGIVAWREIVQAHWQSLHTSDKGQIPKAPQTKSVVLTGSDNLRHRAATMLENTTFVPRLPDVVRTRQAPTLDDDRPAQQRKQFDVIIASHSIFPLKEEWERKQHIQNLWSLLSDEGGVLILIEKGIPRGFEAIAAAREMILESYLKVPEGHKTFYSSNLEQPSGNQVHTKVSGMIVAPCTNHDRCPMYRTAGLSQGRKDICSFQQRYIRPPFLQRVLGAKDRNHDDVDFSYISIMKGEDLRDRAFTTWEHVSDPMSAPAAQPSDLLSVAAFQQASVAHIQKGFEHHDPTWSDSPAPPPTHILPRILGQPLKRRGHITIDLCTPQAEIRRWTIPKSFSRQAYRDARKARWGDLWALGAKTNISRNLKLGTPAKDMAKGEGLRSTIGKPRSSKERLEMQAAKALEAEEEASRQEELEEEEFMKMLEEDNLLDEADEDDDDVIDMDTLLPKKASKSQTQKKKPAFGHAKFEGVNIFPPKSATGRATPASTSAGRTSSSSKPQNKQSAPPPSSRSSSQSQHEPPPDYNRRRYGSVETDNLSEWASEIESSEMDDEARRHLAKTGRRASSKNTFRLKRDLRRVRREQGDV</sequence>
<evidence type="ECO:0000256" key="3">
    <source>
        <dbReference type="ARBA" id="ARBA00022946"/>
    </source>
</evidence>
<evidence type="ECO:0000256" key="8">
    <source>
        <dbReference type="SAM" id="MobiDB-lite"/>
    </source>
</evidence>
<gene>
    <name evidence="10" type="primary">RSM22</name>
    <name evidence="10" type="ORF">LTR05_001070</name>
</gene>
<reference evidence="10 11" key="1">
    <citation type="submission" date="2023-08" db="EMBL/GenBank/DDBJ databases">
        <title>Black Yeasts Isolated from many extreme environments.</title>
        <authorList>
            <person name="Coleine C."/>
            <person name="Stajich J.E."/>
            <person name="Selbmann L."/>
        </authorList>
    </citation>
    <scope>NUCLEOTIDE SEQUENCE [LARGE SCALE GENOMIC DNA]</scope>
    <source>
        <strain evidence="10 11">CCFEE 5910</strain>
    </source>
</reference>
<evidence type="ECO:0000256" key="1">
    <source>
        <dbReference type="ARBA" id="ARBA00004173"/>
    </source>
</evidence>
<keyword evidence="6" id="KW-0496">Mitochondrion</keyword>
<feature type="compositionally biased region" description="Basic residues" evidence="8">
    <location>
        <begin position="1310"/>
        <end position="1334"/>
    </location>
</feature>
<evidence type="ECO:0000256" key="7">
    <source>
        <dbReference type="ARBA" id="ARBA00045681"/>
    </source>
</evidence>
<dbReference type="PANTHER" id="PTHR13184">
    <property type="entry name" value="37S RIBOSOMAL PROTEIN S22"/>
    <property type="match status" value="1"/>
</dbReference>